<evidence type="ECO:0000256" key="2">
    <source>
        <dbReference type="ARBA" id="ARBA00005698"/>
    </source>
</evidence>
<comment type="subcellular location">
    <subcellularLocation>
        <location evidence="1">Mitochondrion membrane</location>
        <topology evidence="1">Multi-pass membrane protein</topology>
    </subcellularLocation>
</comment>
<comment type="catalytic activity">
    <reaction evidence="15">
        <text>a ubiquinone + NADH + 5 H(+)(in) = a ubiquinol + NAD(+) + 4 H(+)(out)</text>
        <dbReference type="Rhea" id="RHEA:29091"/>
        <dbReference type="Rhea" id="RHEA-COMP:9565"/>
        <dbReference type="Rhea" id="RHEA-COMP:9566"/>
        <dbReference type="ChEBI" id="CHEBI:15378"/>
        <dbReference type="ChEBI" id="CHEBI:16389"/>
        <dbReference type="ChEBI" id="CHEBI:17976"/>
        <dbReference type="ChEBI" id="CHEBI:57540"/>
        <dbReference type="ChEBI" id="CHEBI:57945"/>
        <dbReference type="EC" id="7.1.1.2"/>
    </reaction>
</comment>
<evidence type="ECO:0000256" key="9">
    <source>
        <dbReference type="ARBA" id="ARBA00022982"/>
    </source>
</evidence>
<evidence type="ECO:0000256" key="7">
    <source>
        <dbReference type="ARBA" id="ARBA00022692"/>
    </source>
</evidence>
<evidence type="ECO:0000256" key="16">
    <source>
        <dbReference type="SAM" id="Phobius"/>
    </source>
</evidence>
<proteinExistence type="inferred from homology"/>
<evidence type="ECO:0000256" key="14">
    <source>
        <dbReference type="ARBA" id="ARBA00031019"/>
    </source>
</evidence>
<evidence type="ECO:0000256" key="12">
    <source>
        <dbReference type="ARBA" id="ARBA00023128"/>
    </source>
</evidence>
<keyword evidence="9" id="KW-0249">Electron transport</keyword>
<dbReference type="EC" id="7.1.1.2" evidence="3"/>
<keyword evidence="8" id="KW-1278">Translocase</keyword>
<keyword evidence="11" id="KW-0520">NAD</keyword>
<dbReference type="GO" id="GO:0031966">
    <property type="term" value="C:mitochondrial membrane"/>
    <property type="evidence" value="ECO:0007669"/>
    <property type="project" value="UniProtKB-SubCell"/>
</dbReference>
<dbReference type="AlphaFoldDB" id="E3VT96"/>
<reference evidence="17" key="1">
    <citation type="journal article" date="2010" name="Nucleic Acids Res.">
        <title>Why barcode? High-throughput multiplex sequencing of mitochondrial genomes for molecular systematics.</title>
        <authorList>
            <person name="Timmermans M.J."/>
            <person name="Dodsworth S."/>
            <person name="Culverwell C.L."/>
            <person name="Bocak L."/>
            <person name="Ahrens D."/>
            <person name="Littlewood D.T."/>
            <person name="Pons J."/>
            <person name="Vogler A.P."/>
        </authorList>
    </citation>
    <scope>NUCLEOTIDE SEQUENCE</scope>
</reference>
<keyword evidence="6" id="KW-0679">Respiratory chain</keyword>
<keyword evidence="12 17" id="KW-0496">Mitochondrion</keyword>
<feature type="transmembrane region" description="Helical" evidence="16">
    <location>
        <begin position="48"/>
        <end position="66"/>
    </location>
</feature>
<accession>E3VT96</accession>
<protein>
    <recommendedName>
        <fullName evidence="4">NADH-ubiquinone oxidoreductase chain 6</fullName>
        <ecNumber evidence="3">7.1.1.2</ecNumber>
    </recommendedName>
    <alternativeName>
        <fullName evidence="14">NADH dehydrogenase subunit 6</fullName>
    </alternativeName>
</protein>
<keyword evidence="7 16" id="KW-0812">Transmembrane</keyword>
<dbReference type="InterPro" id="IPR050269">
    <property type="entry name" value="ComplexI_Subunit6"/>
</dbReference>
<comment type="similarity">
    <text evidence="2">Belongs to the complex I subunit 6 family.</text>
</comment>
<evidence type="ECO:0000256" key="1">
    <source>
        <dbReference type="ARBA" id="ARBA00004225"/>
    </source>
</evidence>
<geneLocation type="mitochondrion" evidence="17"/>
<evidence type="ECO:0000313" key="17">
    <source>
        <dbReference type="EMBL" id="ADO60534.1"/>
    </source>
</evidence>
<dbReference type="GO" id="GO:0008137">
    <property type="term" value="F:NADH dehydrogenase (ubiquinone) activity"/>
    <property type="evidence" value="ECO:0007669"/>
    <property type="project" value="UniProtKB-EC"/>
</dbReference>
<feature type="transmembrane region" description="Helical" evidence="16">
    <location>
        <begin position="130"/>
        <end position="152"/>
    </location>
</feature>
<evidence type="ECO:0000256" key="3">
    <source>
        <dbReference type="ARBA" id="ARBA00012944"/>
    </source>
</evidence>
<organism evidence="17">
    <name type="scientific">Drilus flavescens</name>
    <dbReference type="NCBI Taxonomy" id="295522"/>
    <lineage>
        <taxon>Eukaryota</taxon>
        <taxon>Metazoa</taxon>
        <taxon>Ecdysozoa</taxon>
        <taxon>Arthropoda</taxon>
        <taxon>Hexapoda</taxon>
        <taxon>Insecta</taxon>
        <taxon>Pterygota</taxon>
        <taxon>Neoptera</taxon>
        <taxon>Endopterygota</taxon>
        <taxon>Coleoptera</taxon>
        <taxon>Polyphaga</taxon>
        <taxon>Elateriformia</taxon>
        <taxon>Elateroidea</taxon>
        <taxon>Elateridae</taxon>
        <taxon>Agrypninae</taxon>
        <taxon>Drilini</taxon>
        <taxon>Drilus</taxon>
    </lineage>
</organism>
<evidence type="ECO:0000256" key="13">
    <source>
        <dbReference type="ARBA" id="ARBA00023136"/>
    </source>
</evidence>
<evidence type="ECO:0000256" key="5">
    <source>
        <dbReference type="ARBA" id="ARBA00022448"/>
    </source>
</evidence>
<feature type="transmembrane region" description="Helical" evidence="16">
    <location>
        <begin position="78"/>
        <end position="94"/>
    </location>
</feature>
<evidence type="ECO:0000256" key="8">
    <source>
        <dbReference type="ARBA" id="ARBA00022967"/>
    </source>
</evidence>
<keyword evidence="5" id="KW-0813">Transport</keyword>
<evidence type="ECO:0000256" key="6">
    <source>
        <dbReference type="ARBA" id="ARBA00022660"/>
    </source>
</evidence>
<keyword evidence="10 16" id="KW-1133">Transmembrane helix</keyword>
<evidence type="ECO:0000256" key="11">
    <source>
        <dbReference type="ARBA" id="ARBA00023027"/>
    </source>
</evidence>
<dbReference type="PANTHER" id="PTHR11435:SF1">
    <property type="entry name" value="NADH-UBIQUINONE OXIDOREDUCTASE CHAIN 6"/>
    <property type="match status" value="1"/>
</dbReference>
<evidence type="ECO:0000256" key="15">
    <source>
        <dbReference type="ARBA" id="ARBA00049551"/>
    </source>
</evidence>
<keyword evidence="13 16" id="KW-0472">Membrane</keyword>
<evidence type="ECO:0000256" key="4">
    <source>
        <dbReference type="ARBA" id="ARBA00021095"/>
    </source>
</evidence>
<dbReference type="EMBL" id="HQ232815">
    <property type="protein sequence ID" value="ADO60534.1"/>
    <property type="molecule type" value="Genomic_DNA"/>
</dbReference>
<sequence>MVTILTTLMITSTIFIWTNHPMSAGMTLMAHALLIALMSGTMSNNLWYSYILFIIMIGGLLVLFIYMTSVASNEKFKISFSIMFMIVAATMWTTKNQEFLHMSNKTMEMLSFNSNWINQMSMSKYLNNPLNLWVISMIVYLLLALIAVAKITNIKYGPLRSKT</sequence>
<evidence type="ECO:0000256" key="10">
    <source>
        <dbReference type="ARBA" id="ARBA00022989"/>
    </source>
</evidence>
<gene>
    <name evidence="17" type="primary">ND6</name>
</gene>
<name>E3VT96_9COLE</name>
<dbReference type="PANTHER" id="PTHR11435">
    <property type="entry name" value="NADH UBIQUINONE OXIDOREDUCTASE SUBUNIT ND6"/>
    <property type="match status" value="1"/>
</dbReference>